<dbReference type="EC" id="2.3.1.12" evidence="3"/>
<dbReference type="CDD" id="cd06849">
    <property type="entry name" value="lipoyl_domain"/>
    <property type="match status" value="1"/>
</dbReference>
<evidence type="ECO:0000313" key="3">
    <source>
        <dbReference type="EMBL" id="RUS65470.1"/>
    </source>
</evidence>
<sequence>MMSEIVEVKLPKTPPCWDTCGNCATDELTVAEVLVSPGQEVKHGDALMVLETNKVGLEIPSPESGTVLEVLVQDGDLLDPEQVIVRIEVQ</sequence>
<gene>
    <name evidence="3" type="primary">aceF_2</name>
    <name evidence="3" type="ORF">CUZ56_02927</name>
</gene>
<evidence type="ECO:0000313" key="4">
    <source>
        <dbReference type="Proteomes" id="UP000286947"/>
    </source>
</evidence>
<dbReference type="InterPro" id="IPR050709">
    <property type="entry name" value="Biotin_Carboxyl_Carrier/Decarb"/>
</dbReference>
<evidence type="ECO:0000259" key="2">
    <source>
        <dbReference type="PROSITE" id="PS50968"/>
    </source>
</evidence>
<comment type="caution">
    <text evidence="3">The sequence shown here is derived from an EMBL/GenBank/DDBJ whole genome shotgun (WGS) entry which is preliminary data.</text>
</comment>
<keyword evidence="4" id="KW-1185">Reference proteome</keyword>
<accession>A0A433S9S2</accession>
<dbReference type="RefSeq" id="WP_204250918.1">
    <property type="nucleotide sequence ID" value="NZ_CAWUGC010000010.1"/>
</dbReference>
<dbReference type="Pfam" id="PF00364">
    <property type="entry name" value="Biotin_lipoyl"/>
    <property type="match status" value="1"/>
</dbReference>
<organism evidence="3 4">
    <name type="scientific">Saezia sanguinis</name>
    <dbReference type="NCBI Taxonomy" id="1965230"/>
    <lineage>
        <taxon>Bacteria</taxon>
        <taxon>Pseudomonadati</taxon>
        <taxon>Pseudomonadota</taxon>
        <taxon>Betaproteobacteria</taxon>
        <taxon>Burkholderiales</taxon>
        <taxon>Saeziaceae</taxon>
        <taxon>Saezia</taxon>
    </lineage>
</organism>
<dbReference type="Gene3D" id="2.40.50.100">
    <property type="match status" value="1"/>
</dbReference>
<dbReference type="GO" id="GO:0004742">
    <property type="term" value="F:dihydrolipoyllysine-residue acetyltransferase activity"/>
    <property type="evidence" value="ECO:0007669"/>
    <property type="project" value="UniProtKB-EC"/>
</dbReference>
<proteinExistence type="predicted"/>
<dbReference type="PANTHER" id="PTHR45266:SF3">
    <property type="entry name" value="OXALOACETATE DECARBOXYLASE ALPHA CHAIN"/>
    <property type="match status" value="1"/>
</dbReference>
<reference evidence="3 4" key="1">
    <citation type="submission" date="2018-01" db="EMBL/GenBank/DDBJ databases">
        <title>Saezia sanguinis gen. nov., sp. nov., in the order Burkholderiales isolated from human blood.</title>
        <authorList>
            <person name="Medina-Pascual M.J."/>
            <person name="Valdezate S."/>
            <person name="Monzon S."/>
            <person name="Cuesta I."/>
            <person name="Carrasco G."/>
            <person name="Villalon P."/>
            <person name="Saez-Nieto J.A."/>
        </authorList>
    </citation>
    <scope>NUCLEOTIDE SEQUENCE [LARGE SCALE GENOMIC DNA]</scope>
    <source>
        <strain evidence="3 4">CNM695-12</strain>
    </source>
</reference>
<keyword evidence="3" id="KW-0012">Acyltransferase</keyword>
<feature type="domain" description="Lipoyl-binding" evidence="2">
    <location>
        <begin position="5"/>
        <end position="88"/>
    </location>
</feature>
<keyword evidence="3" id="KW-0670">Pyruvate</keyword>
<dbReference type="Proteomes" id="UP000286947">
    <property type="component" value="Unassembled WGS sequence"/>
</dbReference>
<dbReference type="PANTHER" id="PTHR45266">
    <property type="entry name" value="OXALOACETATE DECARBOXYLASE ALPHA CHAIN"/>
    <property type="match status" value="1"/>
</dbReference>
<dbReference type="AlphaFoldDB" id="A0A433S9S2"/>
<evidence type="ECO:0000256" key="1">
    <source>
        <dbReference type="ARBA" id="ARBA00023267"/>
    </source>
</evidence>
<dbReference type="InterPro" id="IPR000089">
    <property type="entry name" value="Biotin_lipoyl"/>
</dbReference>
<protein>
    <submittedName>
        <fullName evidence="3">Dihydrolipoyllysine-residue acetyltransferase component of pyruvate dehydrogenase complex</fullName>
        <ecNumber evidence="3">2.3.1.12</ecNumber>
    </submittedName>
</protein>
<dbReference type="SUPFAM" id="SSF51230">
    <property type="entry name" value="Single hybrid motif"/>
    <property type="match status" value="1"/>
</dbReference>
<dbReference type="EMBL" id="PQSP01000012">
    <property type="protein sequence ID" value="RUS65470.1"/>
    <property type="molecule type" value="Genomic_DNA"/>
</dbReference>
<keyword evidence="1" id="KW-0092">Biotin</keyword>
<keyword evidence="3" id="KW-0808">Transferase</keyword>
<name>A0A433S9S2_9BURK</name>
<dbReference type="InterPro" id="IPR011053">
    <property type="entry name" value="Single_hybrid_motif"/>
</dbReference>
<dbReference type="PROSITE" id="PS50968">
    <property type="entry name" value="BIOTINYL_LIPOYL"/>
    <property type="match status" value="1"/>
</dbReference>